<sequence length="97" mass="10362">MRKSLLVSLLLLTPWFAQAAALVTCESIQEEIQQKILANGVPADAFTLEIVPNDQAQQAGGQVVGHCGNDTQKIIYLRTDGAEPGAYSGNHAPQDSQ</sequence>
<dbReference type="Pfam" id="PF06649">
    <property type="entry name" value="DUF1161"/>
    <property type="match status" value="1"/>
</dbReference>
<gene>
    <name evidence="2" type="ORF">CRM76_12735</name>
</gene>
<reference evidence="3" key="1">
    <citation type="submission" date="2017-09" db="EMBL/GenBank/DDBJ databases">
        <title>FDA dAtabase for Regulatory Grade micrObial Sequences (FDA-ARGOS): Supporting development and validation of Infectious Disease Dx tests.</title>
        <authorList>
            <person name="Goldberg B."/>
            <person name="Campos J."/>
            <person name="Tallon L."/>
            <person name="Sadzewicz L."/>
            <person name="Ott S."/>
            <person name="Zhao X."/>
            <person name="Nagaraj S."/>
            <person name="Vavikolanu K."/>
            <person name="Aluvathingal J."/>
            <person name="Nadendla S."/>
            <person name="Geyer C."/>
            <person name="Sichtig H."/>
        </authorList>
    </citation>
    <scope>NUCLEOTIDE SEQUENCE [LARGE SCALE GENOMIC DNA]</scope>
    <source>
        <strain evidence="3">FDAARGOS_370</strain>
    </source>
</reference>
<feature type="signal peptide" evidence="1">
    <location>
        <begin position="1"/>
        <end position="19"/>
    </location>
</feature>
<accession>A0A2A7U2U3</accession>
<evidence type="ECO:0000256" key="1">
    <source>
        <dbReference type="SAM" id="SignalP"/>
    </source>
</evidence>
<dbReference type="GeneID" id="93124100"/>
<dbReference type="STRING" id="636.AAW15_08210"/>
<keyword evidence="1" id="KW-0732">Signal</keyword>
<dbReference type="RefSeq" id="WP_005285990.1">
    <property type="nucleotide sequence ID" value="NZ_AP028090.1"/>
</dbReference>
<dbReference type="Proteomes" id="UP000219788">
    <property type="component" value="Unassembled WGS sequence"/>
</dbReference>
<protein>
    <submittedName>
        <fullName evidence="2">DUF1161 domain-containing protein</fullName>
    </submittedName>
</protein>
<dbReference type="OrthoDB" id="6183281at2"/>
<comment type="caution">
    <text evidence="2">The sequence shown here is derived from an EMBL/GenBank/DDBJ whole genome shotgun (WGS) entry which is preliminary data.</text>
</comment>
<dbReference type="InterPro" id="IPR010595">
    <property type="entry name" value="DUF1161"/>
</dbReference>
<feature type="chain" id="PRO_5013355222" evidence="1">
    <location>
        <begin position="20"/>
        <end position="97"/>
    </location>
</feature>
<evidence type="ECO:0000313" key="3">
    <source>
        <dbReference type="Proteomes" id="UP000219788"/>
    </source>
</evidence>
<name>A0A2A7U2U3_EDWTA</name>
<dbReference type="AlphaFoldDB" id="A0A2A7U2U3"/>
<organism evidence="2 3">
    <name type="scientific">Edwardsiella tarda</name>
    <dbReference type="NCBI Taxonomy" id="636"/>
    <lineage>
        <taxon>Bacteria</taxon>
        <taxon>Pseudomonadati</taxon>
        <taxon>Pseudomonadota</taxon>
        <taxon>Gammaproteobacteria</taxon>
        <taxon>Enterobacterales</taxon>
        <taxon>Hafniaceae</taxon>
        <taxon>Edwardsiella</taxon>
    </lineage>
</organism>
<evidence type="ECO:0000313" key="2">
    <source>
        <dbReference type="EMBL" id="PEH72732.1"/>
    </source>
</evidence>
<proteinExistence type="predicted"/>
<dbReference type="EMBL" id="PDDV01000013">
    <property type="protein sequence ID" value="PEH72732.1"/>
    <property type="molecule type" value="Genomic_DNA"/>
</dbReference>